<evidence type="ECO:0000313" key="1">
    <source>
        <dbReference type="EMBL" id="GAH84327.1"/>
    </source>
</evidence>
<name>X1IRH6_9ZZZZ</name>
<feature type="non-terminal residue" evidence="1">
    <location>
        <position position="203"/>
    </location>
</feature>
<gene>
    <name evidence="1" type="ORF">S03H2_59710</name>
</gene>
<dbReference type="SUPFAM" id="SSF52540">
    <property type="entry name" value="P-loop containing nucleoside triphosphate hydrolases"/>
    <property type="match status" value="1"/>
</dbReference>
<protein>
    <recommendedName>
        <fullName evidence="2">Sulfotransferase domain-containing protein</fullName>
    </recommendedName>
</protein>
<evidence type="ECO:0008006" key="2">
    <source>
        <dbReference type="Google" id="ProtNLM"/>
    </source>
</evidence>
<organism evidence="1">
    <name type="scientific">marine sediment metagenome</name>
    <dbReference type="NCBI Taxonomy" id="412755"/>
    <lineage>
        <taxon>unclassified sequences</taxon>
        <taxon>metagenomes</taxon>
        <taxon>ecological metagenomes</taxon>
    </lineage>
</organism>
<dbReference type="AlphaFoldDB" id="X1IRH6"/>
<proteinExistence type="predicted"/>
<dbReference type="InterPro" id="IPR027417">
    <property type="entry name" value="P-loop_NTPase"/>
</dbReference>
<dbReference type="EMBL" id="BARU01038405">
    <property type="protein sequence ID" value="GAH84327.1"/>
    <property type="molecule type" value="Genomic_DNA"/>
</dbReference>
<dbReference type="Gene3D" id="3.40.50.300">
    <property type="entry name" value="P-loop containing nucleotide triphosphate hydrolases"/>
    <property type="match status" value="1"/>
</dbReference>
<sequence>MIIVAGNWRCYTSWTARLIAEIGGLCVAHEPFNARWHEPVVDWPVWFGALLREKQHLLHRYPGWNEQLDDDDQAVVRELLRAMPEIYGGADVARLMHLHYWSLMREVWPGCPVVYCARRLRSWLSAIARVPPAMQVVMGPYPGRPAWPVEARRLATGDDGRLPLYVAACYHLTRQRFNLGRLREELGDQFLVIDGEHLSAQYE</sequence>
<reference evidence="1" key="1">
    <citation type="journal article" date="2014" name="Front. Microbiol.">
        <title>High frequency of phylogenetically diverse reductive dehalogenase-homologous genes in deep subseafloor sedimentary metagenomes.</title>
        <authorList>
            <person name="Kawai M."/>
            <person name="Futagami T."/>
            <person name="Toyoda A."/>
            <person name="Takaki Y."/>
            <person name="Nishi S."/>
            <person name="Hori S."/>
            <person name="Arai W."/>
            <person name="Tsubouchi T."/>
            <person name="Morono Y."/>
            <person name="Uchiyama I."/>
            <person name="Ito T."/>
            <person name="Fujiyama A."/>
            <person name="Inagaki F."/>
            <person name="Takami H."/>
        </authorList>
    </citation>
    <scope>NUCLEOTIDE SEQUENCE</scope>
    <source>
        <strain evidence="1">Expedition CK06-06</strain>
    </source>
</reference>
<accession>X1IRH6</accession>
<comment type="caution">
    <text evidence="1">The sequence shown here is derived from an EMBL/GenBank/DDBJ whole genome shotgun (WGS) entry which is preliminary data.</text>
</comment>